<evidence type="ECO:0000313" key="3">
    <source>
        <dbReference type="Proteomes" id="UP000235828"/>
    </source>
</evidence>
<proteinExistence type="predicted"/>
<protein>
    <submittedName>
        <fullName evidence="2">Uncharacterized protein</fullName>
    </submittedName>
</protein>
<sequence>MNIIKSISTTIVVILSITLSTPIHAKSQNFDKCGYIEQVRSTSNALFINLDGKYPVQRLTGVMFKFSASDAYCMKQYIGDYACFTGDITYYKGKPQIVINDIDQIEIPH</sequence>
<dbReference type="KEGG" id="vta:B0933"/>
<feature type="chain" id="PRO_5014744240" evidence="1">
    <location>
        <begin position="26"/>
        <end position="109"/>
    </location>
</feature>
<dbReference type="EMBL" id="LT960612">
    <property type="protein sequence ID" value="SON52544.1"/>
    <property type="molecule type" value="Genomic_DNA"/>
</dbReference>
<evidence type="ECO:0000256" key="1">
    <source>
        <dbReference type="SAM" id="SignalP"/>
    </source>
</evidence>
<reference evidence="2 3" key="1">
    <citation type="submission" date="2017-10" db="EMBL/GenBank/DDBJ databases">
        <authorList>
            <person name="Banno H."/>
            <person name="Chua N.-H."/>
        </authorList>
    </citation>
    <scope>NUCLEOTIDE SEQUENCE [LARGE SCALE GENOMIC DNA]</scope>
    <source>
        <strain evidence="2">Vibrio tapetis CECT4600</strain>
    </source>
</reference>
<organism evidence="2 3">
    <name type="scientific">Vibrio tapetis subsp. tapetis</name>
    <dbReference type="NCBI Taxonomy" id="1671868"/>
    <lineage>
        <taxon>Bacteria</taxon>
        <taxon>Pseudomonadati</taxon>
        <taxon>Pseudomonadota</taxon>
        <taxon>Gammaproteobacteria</taxon>
        <taxon>Vibrionales</taxon>
        <taxon>Vibrionaceae</taxon>
        <taxon>Vibrio</taxon>
    </lineage>
</organism>
<keyword evidence="1" id="KW-0732">Signal</keyword>
<evidence type="ECO:0000313" key="2">
    <source>
        <dbReference type="EMBL" id="SON52544.1"/>
    </source>
</evidence>
<dbReference type="AlphaFoldDB" id="A0A2N8ZKX8"/>
<dbReference type="Proteomes" id="UP000235828">
    <property type="component" value="Chromosome B"/>
</dbReference>
<feature type="signal peptide" evidence="1">
    <location>
        <begin position="1"/>
        <end position="25"/>
    </location>
</feature>
<keyword evidence="3" id="KW-1185">Reference proteome</keyword>
<dbReference type="RefSeq" id="WP_102524769.1">
    <property type="nucleotide sequence ID" value="NZ_LT960612.1"/>
</dbReference>
<gene>
    <name evidence="2" type="ORF">VTAP4600_B0933</name>
</gene>
<dbReference type="OrthoDB" id="6401922at2"/>
<name>A0A2N8ZKX8_9VIBR</name>
<accession>A0A2N8ZKX8</accession>